<sequence length="47" mass="5222">FSAKGVGIKKNSRVPSRVLRFFDPLMQSMDWGATRRRKATCTASGCC</sequence>
<feature type="non-terminal residue" evidence="1">
    <location>
        <position position="1"/>
    </location>
</feature>
<dbReference type="Proteomes" id="UP000000763">
    <property type="component" value="Chromosome 6"/>
</dbReference>
<accession>C7J3C9</accession>
<reference evidence="1 2" key="1">
    <citation type="journal article" date="2005" name="Nature">
        <title>The map-based sequence of the rice genome.</title>
        <authorList>
            <consortium name="International rice genome sequencing project (IRGSP)"/>
            <person name="Matsumoto T."/>
            <person name="Wu J."/>
            <person name="Kanamori H."/>
            <person name="Katayose Y."/>
            <person name="Fujisawa M."/>
            <person name="Namiki N."/>
            <person name="Mizuno H."/>
            <person name="Yamamoto K."/>
            <person name="Antonio B.A."/>
            <person name="Baba T."/>
            <person name="Sakata K."/>
            <person name="Nagamura Y."/>
            <person name="Aoki H."/>
            <person name="Arikawa K."/>
            <person name="Arita K."/>
            <person name="Bito T."/>
            <person name="Chiden Y."/>
            <person name="Fujitsuka N."/>
            <person name="Fukunaka R."/>
            <person name="Hamada M."/>
            <person name="Harada C."/>
            <person name="Hayashi A."/>
            <person name="Hijishita S."/>
            <person name="Honda M."/>
            <person name="Hosokawa S."/>
            <person name="Ichikawa Y."/>
            <person name="Idonuma A."/>
            <person name="Iijima M."/>
            <person name="Ikeda M."/>
            <person name="Ikeno M."/>
            <person name="Ito K."/>
            <person name="Ito S."/>
            <person name="Ito T."/>
            <person name="Ito Y."/>
            <person name="Ito Y."/>
            <person name="Iwabuchi A."/>
            <person name="Kamiya K."/>
            <person name="Karasawa W."/>
            <person name="Kurita K."/>
            <person name="Katagiri S."/>
            <person name="Kikuta A."/>
            <person name="Kobayashi H."/>
            <person name="Kobayashi N."/>
            <person name="Machita K."/>
            <person name="Maehara T."/>
            <person name="Masukawa M."/>
            <person name="Mizubayashi T."/>
            <person name="Mukai Y."/>
            <person name="Nagasaki H."/>
            <person name="Nagata Y."/>
            <person name="Naito S."/>
            <person name="Nakashima M."/>
            <person name="Nakama Y."/>
            <person name="Nakamichi Y."/>
            <person name="Nakamura M."/>
            <person name="Meguro A."/>
            <person name="Negishi M."/>
            <person name="Ohta I."/>
            <person name="Ohta T."/>
            <person name="Okamoto M."/>
            <person name="Ono N."/>
            <person name="Saji S."/>
            <person name="Sakaguchi M."/>
            <person name="Sakai K."/>
            <person name="Shibata M."/>
            <person name="Shimokawa T."/>
            <person name="Song J."/>
            <person name="Takazaki Y."/>
            <person name="Terasawa K."/>
            <person name="Tsugane M."/>
            <person name="Tsuji K."/>
            <person name="Ueda S."/>
            <person name="Waki K."/>
            <person name="Yamagata H."/>
            <person name="Yamamoto M."/>
            <person name="Yamamoto S."/>
            <person name="Yamane H."/>
            <person name="Yoshiki S."/>
            <person name="Yoshihara R."/>
            <person name="Yukawa K."/>
            <person name="Zhong H."/>
            <person name="Yano M."/>
            <person name="Yuan Q."/>
            <person name="Ouyang S."/>
            <person name="Liu J."/>
            <person name="Jones K.M."/>
            <person name="Gansberger K."/>
            <person name="Moffat K."/>
            <person name="Hill J."/>
            <person name="Bera J."/>
            <person name="Fadrosh D."/>
            <person name="Jin S."/>
            <person name="Johri S."/>
            <person name="Kim M."/>
            <person name="Overton L."/>
            <person name="Reardon M."/>
            <person name="Tsitrin T."/>
            <person name="Vuong H."/>
            <person name="Weaver B."/>
            <person name="Ciecko A."/>
            <person name="Tallon L."/>
            <person name="Jackson J."/>
            <person name="Pai G."/>
            <person name="Aken S.V."/>
            <person name="Utterback T."/>
            <person name="Reidmuller S."/>
            <person name="Feldblyum T."/>
            <person name="Hsiao J."/>
            <person name="Zismann V."/>
            <person name="Iobst S."/>
            <person name="de Vazeille A.R."/>
            <person name="Buell C.R."/>
            <person name="Ying K."/>
            <person name="Li Y."/>
            <person name="Lu T."/>
            <person name="Huang Y."/>
            <person name="Zhao Q."/>
            <person name="Feng Q."/>
            <person name="Zhang L."/>
            <person name="Zhu J."/>
            <person name="Weng Q."/>
            <person name="Mu J."/>
            <person name="Lu Y."/>
            <person name="Fan D."/>
            <person name="Liu Y."/>
            <person name="Guan J."/>
            <person name="Zhang Y."/>
            <person name="Yu S."/>
            <person name="Liu X."/>
            <person name="Zhang Y."/>
            <person name="Hong G."/>
            <person name="Han B."/>
            <person name="Choisne N."/>
            <person name="Demange N."/>
            <person name="Orjeda G."/>
            <person name="Samain S."/>
            <person name="Cattolico L."/>
            <person name="Pelletier E."/>
            <person name="Couloux A."/>
            <person name="Segurens B."/>
            <person name="Wincker P."/>
            <person name="D'Hont A."/>
            <person name="Scarpelli C."/>
            <person name="Weissenbach J."/>
            <person name="Salanoubat M."/>
            <person name="Quetier F."/>
            <person name="Yu Y."/>
            <person name="Kim H.R."/>
            <person name="Rambo T."/>
            <person name="Currie J."/>
            <person name="Collura K."/>
            <person name="Luo M."/>
            <person name="Yang T."/>
            <person name="Ammiraju J.S.S."/>
            <person name="Engler F."/>
            <person name="Soderlund C."/>
            <person name="Wing R.A."/>
            <person name="Palmer L.E."/>
            <person name="de la Bastide M."/>
            <person name="Spiegel L."/>
            <person name="Nascimento L."/>
            <person name="Zutavern T."/>
            <person name="O'Shaughnessy A."/>
            <person name="Dike S."/>
            <person name="Dedhia N."/>
            <person name="Preston R."/>
            <person name="Balija V."/>
            <person name="McCombie W.R."/>
            <person name="Chow T."/>
            <person name="Chen H."/>
            <person name="Chung M."/>
            <person name="Chen C."/>
            <person name="Shaw J."/>
            <person name="Wu H."/>
            <person name="Hsiao K."/>
            <person name="Chao Y."/>
            <person name="Chu M."/>
            <person name="Cheng C."/>
            <person name="Hour A."/>
            <person name="Lee P."/>
            <person name="Lin S."/>
            <person name="Lin Y."/>
            <person name="Liou J."/>
            <person name="Liu S."/>
            <person name="Hsing Y."/>
            <person name="Raghuvanshi S."/>
            <person name="Mohanty A."/>
            <person name="Bharti A.K."/>
            <person name="Gaur A."/>
            <person name="Gupta V."/>
            <person name="Kumar D."/>
            <person name="Ravi V."/>
            <person name="Vij S."/>
            <person name="Kapur A."/>
            <person name="Khurana P."/>
            <person name="Khurana P."/>
            <person name="Khurana J.P."/>
            <person name="Tyagi A.K."/>
            <person name="Gaikwad K."/>
            <person name="Singh A."/>
            <person name="Dalal V."/>
            <person name="Srivastava S."/>
            <person name="Dixit A."/>
            <person name="Pal A.K."/>
            <person name="Ghazi I.A."/>
            <person name="Yadav M."/>
            <person name="Pandit A."/>
            <person name="Bhargava A."/>
            <person name="Sureshbabu K."/>
            <person name="Batra K."/>
            <person name="Sharma T.R."/>
            <person name="Mohapatra T."/>
            <person name="Singh N.K."/>
            <person name="Messing J."/>
            <person name="Nelson A.B."/>
            <person name="Fuks G."/>
            <person name="Kavchok S."/>
            <person name="Keizer G."/>
            <person name="Linton E."/>
            <person name="Llaca V."/>
            <person name="Song R."/>
            <person name="Tanyolac B."/>
            <person name="Young S."/>
            <person name="Ho-Il K."/>
            <person name="Hahn J.H."/>
            <person name="Sangsakoo G."/>
            <person name="Vanavichit A."/>
            <person name="de Mattos Luiz.A.T."/>
            <person name="Zimmer P.D."/>
            <person name="Malone G."/>
            <person name="Dellagostin O."/>
            <person name="de Oliveira A.C."/>
            <person name="Bevan M."/>
            <person name="Bancroft I."/>
            <person name="Minx P."/>
            <person name="Cordum H."/>
            <person name="Wilson R."/>
            <person name="Cheng Z."/>
            <person name="Jin W."/>
            <person name="Jiang J."/>
            <person name="Leong S.A."/>
            <person name="Iwama H."/>
            <person name="Gojobori T."/>
            <person name="Itoh T."/>
            <person name="Niimura Y."/>
            <person name="Fujii Y."/>
            <person name="Habara T."/>
            <person name="Sakai H."/>
            <person name="Sato Y."/>
            <person name="Wilson G."/>
            <person name="Kumar K."/>
            <person name="McCouch S."/>
            <person name="Juretic N."/>
            <person name="Hoen D."/>
            <person name="Wright S."/>
            <person name="Bruskiewich R."/>
            <person name="Bureau T."/>
            <person name="Miyao A."/>
            <person name="Hirochika H."/>
            <person name="Nishikawa T."/>
            <person name="Kadowaki K."/>
            <person name="Sugiura M."/>
            <person name="Burr B."/>
            <person name="Sasaki T."/>
        </authorList>
    </citation>
    <scope>NUCLEOTIDE SEQUENCE [LARGE SCALE GENOMIC DNA]</scope>
    <source>
        <strain evidence="2">cv. Nipponbare</strain>
    </source>
</reference>
<dbReference type="EMBL" id="AP008212">
    <property type="protein sequence ID" value="BAH93371.1"/>
    <property type="molecule type" value="Genomic_DNA"/>
</dbReference>
<name>C7J3C9_ORYSJ</name>
<protein>
    <submittedName>
        <fullName evidence="1">Os06g0186000 protein</fullName>
    </submittedName>
</protein>
<dbReference type="AlphaFoldDB" id="C7J3C9"/>
<organism evidence="1 2">
    <name type="scientific">Oryza sativa subsp. japonica</name>
    <name type="common">Rice</name>
    <dbReference type="NCBI Taxonomy" id="39947"/>
    <lineage>
        <taxon>Eukaryota</taxon>
        <taxon>Viridiplantae</taxon>
        <taxon>Streptophyta</taxon>
        <taxon>Embryophyta</taxon>
        <taxon>Tracheophyta</taxon>
        <taxon>Spermatophyta</taxon>
        <taxon>Magnoliopsida</taxon>
        <taxon>Liliopsida</taxon>
        <taxon>Poales</taxon>
        <taxon>Poaceae</taxon>
        <taxon>BOP clade</taxon>
        <taxon>Oryzoideae</taxon>
        <taxon>Oryzeae</taxon>
        <taxon>Oryzinae</taxon>
        <taxon>Oryza</taxon>
        <taxon>Oryza sativa</taxon>
    </lineage>
</organism>
<evidence type="ECO:0000313" key="1">
    <source>
        <dbReference type="EMBL" id="BAH93371.1"/>
    </source>
</evidence>
<reference evidence="2" key="2">
    <citation type="journal article" date="2008" name="Nucleic Acids Res.">
        <title>The rice annotation project database (RAP-DB): 2008 update.</title>
        <authorList>
            <consortium name="The rice annotation project (RAP)"/>
        </authorList>
    </citation>
    <scope>GENOME REANNOTATION</scope>
    <source>
        <strain evidence="2">cv. Nipponbare</strain>
    </source>
</reference>
<evidence type="ECO:0000313" key="2">
    <source>
        <dbReference type="Proteomes" id="UP000000763"/>
    </source>
</evidence>
<gene>
    <name evidence="1" type="ordered locus">Os06g0186000</name>
</gene>
<proteinExistence type="predicted"/>
<dbReference type="KEGG" id="dosa:Os06g0186000"/>